<evidence type="ECO:0000313" key="17">
    <source>
        <dbReference type="EMBL" id="PAU92911.1"/>
    </source>
</evidence>
<dbReference type="Pfam" id="PF03481">
    <property type="entry name" value="Sua5_C"/>
    <property type="match status" value="1"/>
</dbReference>
<evidence type="ECO:0000256" key="5">
    <source>
        <dbReference type="ARBA" id="ARBA00022490"/>
    </source>
</evidence>
<keyword evidence="9 13" id="KW-0547">Nucleotide-binding</keyword>
<comment type="function">
    <text evidence="13">Required for the formation of a threonylcarbamoyl group on adenosine at position 37 (t(6)A37) in tRNAs that read codons beginning with adenine.</text>
</comment>
<dbReference type="SUPFAM" id="SSF55821">
    <property type="entry name" value="YrdC/RibB"/>
    <property type="match status" value="1"/>
</dbReference>
<evidence type="ECO:0000256" key="3">
    <source>
        <dbReference type="ARBA" id="ARBA00012584"/>
    </source>
</evidence>
<dbReference type="GO" id="GO:0003725">
    <property type="term" value="F:double-stranded RNA binding"/>
    <property type="evidence" value="ECO:0007669"/>
    <property type="project" value="UniProtKB-UniRule"/>
</dbReference>
<evidence type="ECO:0000256" key="7">
    <source>
        <dbReference type="ARBA" id="ARBA00022694"/>
    </source>
</evidence>
<feature type="binding site" evidence="14">
    <location>
        <position position="44"/>
    </location>
    <ligand>
        <name>ATP</name>
        <dbReference type="ChEBI" id="CHEBI:30616"/>
    </ligand>
</feature>
<dbReference type="GO" id="GO:0005737">
    <property type="term" value="C:cytoplasm"/>
    <property type="evidence" value="ECO:0007669"/>
    <property type="project" value="UniProtKB-SubCell"/>
</dbReference>
<name>A0A2A2G5J3_9BACT</name>
<dbReference type="Pfam" id="PF01300">
    <property type="entry name" value="Sua5_yciO_yrdC"/>
    <property type="match status" value="1"/>
</dbReference>
<dbReference type="InterPro" id="IPR005145">
    <property type="entry name" value="Sua5_C"/>
</dbReference>
<dbReference type="GO" id="GO:0008033">
    <property type="term" value="P:tRNA processing"/>
    <property type="evidence" value="ECO:0007669"/>
    <property type="project" value="UniProtKB-KW"/>
</dbReference>
<dbReference type="OrthoDB" id="9814580at2"/>
<dbReference type="Proteomes" id="UP000218831">
    <property type="component" value="Unassembled WGS sequence"/>
</dbReference>
<keyword evidence="18" id="KW-1185">Reference proteome</keyword>
<keyword evidence="6 13" id="KW-0808">Transferase</keyword>
<evidence type="ECO:0000256" key="10">
    <source>
        <dbReference type="ARBA" id="ARBA00022840"/>
    </source>
</evidence>
<dbReference type="GO" id="GO:0061710">
    <property type="term" value="F:L-threonylcarbamoyladenylate synthase"/>
    <property type="evidence" value="ECO:0007669"/>
    <property type="project" value="UniProtKB-EC"/>
</dbReference>
<organism evidence="17 18">
    <name type="scientific">Fodinibius salipaludis</name>
    <dbReference type="NCBI Taxonomy" id="2032627"/>
    <lineage>
        <taxon>Bacteria</taxon>
        <taxon>Pseudomonadati</taxon>
        <taxon>Balneolota</taxon>
        <taxon>Balneolia</taxon>
        <taxon>Balneolales</taxon>
        <taxon>Balneolaceae</taxon>
        <taxon>Fodinibius</taxon>
    </lineage>
</organism>
<evidence type="ECO:0000256" key="15">
    <source>
        <dbReference type="SAM" id="MobiDB-lite"/>
    </source>
</evidence>
<evidence type="ECO:0000313" key="18">
    <source>
        <dbReference type="Proteomes" id="UP000218831"/>
    </source>
</evidence>
<evidence type="ECO:0000256" key="13">
    <source>
        <dbReference type="PIRNR" id="PIRNR004930"/>
    </source>
</evidence>
<dbReference type="GO" id="GO:0005524">
    <property type="term" value="F:ATP binding"/>
    <property type="evidence" value="ECO:0007669"/>
    <property type="project" value="UniProtKB-UniRule"/>
</dbReference>
<feature type="binding site" evidence="14">
    <location>
        <position position="218"/>
    </location>
    <ligand>
        <name>ATP</name>
        <dbReference type="ChEBI" id="CHEBI:30616"/>
    </ligand>
</feature>
<feature type="binding site" evidence="14">
    <location>
        <position position="165"/>
    </location>
    <ligand>
        <name>L-threonine</name>
        <dbReference type="ChEBI" id="CHEBI:57926"/>
    </ligand>
</feature>
<feature type="binding site" evidence="14">
    <location>
        <position position="126"/>
    </location>
    <ligand>
        <name>L-threonine</name>
        <dbReference type="ChEBI" id="CHEBI:57926"/>
    </ligand>
</feature>
<dbReference type="PANTHER" id="PTHR17490:SF16">
    <property type="entry name" value="THREONYLCARBAMOYL-AMP SYNTHASE"/>
    <property type="match status" value="1"/>
</dbReference>
<proteinExistence type="inferred from homology"/>
<keyword evidence="8 13" id="KW-0548">Nucleotidyltransferase</keyword>
<feature type="binding site" evidence="14">
    <location>
        <position position="107"/>
    </location>
    <ligand>
        <name>L-threonine</name>
        <dbReference type="ChEBI" id="CHEBI:57926"/>
    </ligand>
</feature>
<feature type="binding site" evidence="14">
    <location>
        <position position="128"/>
    </location>
    <ligand>
        <name>ATP</name>
        <dbReference type="ChEBI" id="CHEBI:30616"/>
    </ligand>
</feature>
<comment type="subcellular location">
    <subcellularLocation>
        <location evidence="1 13">Cytoplasm</location>
    </subcellularLocation>
</comment>
<keyword evidence="5 13" id="KW-0963">Cytoplasm</keyword>
<evidence type="ECO:0000256" key="4">
    <source>
        <dbReference type="ARBA" id="ARBA00015492"/>
    </source>
</evidence>
<dbReference type="EMBL" id="NSKE01000012">
    <property type="protein sequence ID" value="PAU92911.1"/>
    <property type="molecule type" value="Genomic_DNA"/>
</dbReference>
<dbReference type="InterPro" id="IPR017945">
    <property type="entry name" value="DHBP_synth_RibB-like_a/b_dom"/>
</dbReference>
<evidence type="ECO:0000256" key="9">
    <source>
        <dbReference type="ARBA" id="ARBA00022741"/>
    </source>
</evidence>
<dbReference type="GO" id="GO:0000049">
    <property type="term" value="F:tRNA binding"/>
    <property type="evidence" value="ECO:0007669"/>
    <property type="project" value="TreeGrafter"/>
</dbReference>
<feature type="binding site" evidence="14">
    <location>
        <position position="179"/>
    </location>
    <ligand>
        <name>ATP</name>
        <dbReference type="ChEBI" id="CHEBI:30616"/>
    </ligand>
</feature>
<dbReference type="AlphaFoldDB" id="A0A2A2G5J3"/>
<evidence type="ECO:0000256" key="8">
    <source>
        <dbReference type="ARBA" id="ARBA00022695"/>
    </source>
</evidence>
<evidence type="ECO:0000256" key="2">
    <source>
        <dbReference type="ARBA" id="ARBA00007663"/>
    </source>
</evidence>
<feature type="domain" description="YrdC-like" evidence="16">
    <location>
        <begin position="1"/>
        <end position="183"/>
    </location>
</feature>
<dbReference type="Gene3D" id="3.40.50.11030">
    <property type="entry name" value="Threonylcarbamoyl-AMP synthase, C-terminal domain"/>
    <property type="match status" value="1"/>
</dbReference>
<evidence type="ECO:0000256" key="11">
    <source>
        <dbReference type="ARBA" id="ARBA00029774"/>
    </source>
</evidence>
<evidence type="ECO:0000256" key="1">
    <source>
        <dbReference type="ARBA" id="ARBA00004496"/>
    </source>
</evidence>
<dbReference type="GO" id="GO:0006450">
    <property type="term" value="P:regulation of translational fidelity"/>
    <property type="evidence" value="ECO:0007669"/>
    <property type="project" value="TreeGrafter"/>
</dbReference>
<dbReference type="NCBIfam" id="TIGR00057">
    <property type="entry name" value="L-threonylcarbamoyladenylate synthase"/>
    <property type="match status" value="1"/>
</dbReference>
<accession>A0A2A2G5J3</accession>
<evidence type="ECO:0000256" key="12">
    <source>
        <dbReference type="ARBA" id="ARBA00048366"/>
    </source>
</evidence>
<feature type="binding site" evidence="14">
    <location>
        <position position="136"/>
    </location>
    <ligand>
        <name>ATP</name>
        <dbReference type="ChEBI" id="CHEBI:30616"/>
    </ligand>
</feature>
<keyword evidence="7 13" id="KW-0819">tRNA processing</keyword>
<dbReference type="InterPro" id="IPR006070">
    <property type="entry name" value="Sua5-like_dom"/>
</dbReference>
<feature type="binding site" evidence="14">
    <location>
        <position position="48"/>
    </location>
    <ligand>
        <name>ATP</name>
        <dbReference type="ChEBI" id="CHEBI:30616"/>
    </ligand>
</feature>
<dbReference type="RefSeq" id="WP_095607567.1">
    <property type="nucleotide sequence ID" value="NZ_NSKE01000012.1"/>
</dbReference>
<feature type="region of interest" description="Disordered" evidence="15">
    <location>
        <begin position="196"/>
        <end position="217"/>
    </location>
</feature>
<dbReference type="InterPro" id="IPR010923">
    <property type="entry name" value="T(6)A37_SUA5"/>
</dbReference>
<dbReference type="PROSITE" id="PS51163">
    <property type="entry name" value="YRDC"/>
    <property type="match status" value="1"/>
</dbReference>
<comment type="similarity">
    <text evidence="2 13">Belongs to the SUA5 family.</text>
</comment>
<keyword evidence="10 13" id="KW-0067">ATP-binding</keyword>
<gene>
    <name evidence="17" type="ORF">CK503_14595</name>
</gene>
<protein>
    <recommendedName>
        <fullName evidence="4 13">Threonylcarbamoyl-AMP synthase</fullName>
        <shortName evidence="13">TC-AMP synthase</shortName>
        <ecNumber evidence="3 13">2.7.7.87</ecNumber>
    </recommendedName>
    <alternativeName>
        <fullName evidence="11 13">L-threonylcarbamoyladenylate synthase</fullName>
    </alternativeName>
</protein>
<feature type="binding site" evidence="14">
    <location>
        <position position="53"/>
    </location>
    <ligand>
        <name>L-threonine</name>
        <dbReference type="ChEBI" id="CHEBI:57926"/>
    </ligand>
</feature>
<comment type="caution">
    <text evidence="17">The sequence shown here is derived from an EMBL/GenBank/DDBJ whole genome shotgun (WGS) entry which is preliminary data.</text>
</comment>
<reference evidence="17 18" key="1">
    <citation type="submission" date="2017-08" db="EMBL/GenBank/DDBJ databases">
        <title>Aliifodinibius alkalisoli sp. nov., isolated from saline alkaline soil.</title>
        <authorList>
            <person name="Liu D."/>
            <person name="Zhang G."/>
        </authorList>
    </citation>
    <scope>NUCLEOTIDE SEQUENCE [LARGE SCALE GENOMIC DNA]</scope>
    <source>
        <strain evidence="17 18">WN023</strain>
    </source>
</reference>
<feature type="compositionally biased region" description="Polar residues" evidence="15">
    <location>
        <begin position="199"/>
        <end position="210"/>
    </location>
</feature>
<dbReference type="PANTHER" id="PTHR17490">
    <property type="entry name" value="SUA5"/>
    <property type="match status" value="1"/>
</dbReference>
<dbReference type="FunFam" id="3.90.870.10:FF:000009">
    <property type="entry name" value="Threonylcarbamoyl-AMP synthase, putative"/>
    <property type="match status" value="1"/>
</dbReference>
<comment type="catalytic activity">
    <reaction evidence="12 13">
        <text>L-threonine + hydrogencarbonate + ATP = L-threonylcarbamoyladenylate + diphosphate + H2O</text>
        <dbReference type="Rhea" id="RHEA:36407"/>
        <dbReference type="ChEBI" id="CHEBI:15377"/>
        <dbReference type="ChEBI" id="CHEBI:17544"/>
        <dbReference type="ChEBI" id="CHEBI:30616"/>
        <dbReference type="ChEBI" id="CHEBI:33019"/>
        <dbReference type="ChEBI" id="CHEBI:57926"/>
        <dbReference type="ChEBI" id="CHEBI:73682"/>
        <dbReference type="EC" id="2.7.7.87"/>
    </reaction>
</comment>
<dbReference type="Gene3D" id="3.90.870.10">
    <property type="entry name" value="DHBP synthase"/>
    <property type="match status" value="1"/>
</dbReference>
<evidence type="ECO:0000259" key="16">
    <source>
        <dbReference type="PROSITE" id="PS51163"/>
    </source>
</evidence>
<feature type="binding site" evidence="14">
    <location>
        <position position="21"/>
    </location>
    <ligand>
        <name>L-threonine</name>
        <dbReference type="ChEBI" id="CHEBI:57926"/>
    </ligand>
</feature>
<dbReference type="PIRSF" id="PIRSF004930">
    <property type="entry name" value="Tln_factor_SUA5"/>
    <property type="match status" value="1"/>
</dbReference>
<evidence type="ECO:0000256" key="14">
    <source>
        <dbReference type="PIRSR" id="PIRSR004930-1"/>
    </source>
</evidence>
<dbReference type="InterPro" id="IPR050156">
    <property type="entry name" value="TC-AMP_synthase_SUA5"/>
</dbReference>
<sequence length="310" mass="34640">MLDRYVDLLKSGEVVAFPTETVYGLGANAKNPDAIKKVFEIKGRPSDNPLIVHISNQRQVKYFASEISDDAQNLMDSFWPGPLTLIFKKKPEVLDIITAGLDTVALRWPKHPLSQQLIRRAGPLVAPSANSSGKPSPTKAEHVKEDFGEDFPVVDAGKTEIGLESTVLDISCEPYTIYRPGAVSAHEITEIIGREVVQDSGSSKNDTAKSPGTKYSHYSPQAKVQWISSGDTTFVEEALYLLHSRPAPRKDRRVIHYEGDFKKMAHELFDRFRQTDHQQLEFVFIEPFANEQLQNPIVQALQNRISKAIG</sequence>
<dbReference type="InterPro" id="IPR038385">
    <property type="entry name" value="Sua5/YwlC_C"/>
</dbReference>
<feature type="binding site" evidence="14">
    <location>
        <position position="103"/>
    </location>
    <ligand>
        <name>ATP</name>
        <dbReference type="ChEBI" id="CHEBI:30616"/>
    </ligand>
</feature>
<dbReference type="EC" id="2.7.7.87" evidence="3 13"/>
<evidence type="ECO:0000256" key="6">
    <source>
        <dbReference type="ARBA" id="ARBA00022679"/>
    </source>
</evidence>